<accession>A0A5D3E8U4</accession>
<dbReference type="InterPro" id="IPR025347">
    <property type="entry name" value="DUF4251"/>
</dbReference>
<dbReference type="RefSeq" id="WP_027326006.1">
    <property type="nucleotide sequence ID" value="NZ_CAMBON010000016.1"/>
</dbReference>
<dbReference type="Gene3D" id="2.40.128.410">
    <property type="match status" value="1"/>
</dbReference>
<proteinExistence type="predicted"/>
<dbReference type="AlphaFoldDB" id="A0A5D3E8U4"/>
<sequence>MKAKRHLFIALFGFGIGIATLSGQNKKEKKELKKEAVTGVLESANYKINVDAALPMGGQYITLSTPYSLEVKNDSLFSYLPYYGRAYNIPYGGGKGLIFNALIENYRMDIHPKGNAAIRFSARSPEDYCNFNIKVFDNGSVTIDVTMQKRQAISFRGEIALDN</sequence>
<evidence type="ECO:0000313" key="2">
    <source>
        <dbReference type="Proteomes" id="UP000324383"/>
    </source>
</evidence>
<reference evidence="1 2" key="1">
    <citation type="submission" date="2019-07" db="EMBL/GenBank/DDBJ databases">
        <title>Draft Genome Sequences of Bacteroides pyogenes Strains Isolated from the Uterus Holstein Dairy Cows with Metritis.</title>
        <authorList>
            <person name="Cunha F."/>
            <person name="Galvao K.N."/>
            <person name="Jeon S.J."/>
            <person name="Jeong K.C."/>
        </authorList>
    </citation>
    <scope>NUCLEOTIDE SEQUENCE [LARGE SCALE GENOMIC DNA]</scope>
    <source>
        <strain evidence="1 2">KG-31</strain>
    </source>
</reference>
<protein>
    <submittedName>
        <fullName evidence="1">DUF4251 domain-containing protein</fullName>
    </submittedName>
</protein>
<organism evidence="1 2">
    <name type="scientific">Bacteroides pyogenes</name>
    <dbReference type="NCBI Taxonomy" id="310300"/>
    <lineage>
        <taxon>Bacteria</taxon>
        <taxon>Pseudomonadati</taxon>
        <taxon>Bacteroidota</taxon>
        <taxon>Bacteroidia</taxon>
        <taxon>Bacteroidales</taxon>
        <taxon>Bacteroidaceae</taxon>
        <taxon>Bacteroides</taxon>
    </lineage>
</organism>
<dbReference type="Pfam" id="PF14059">
    <property type="entry name" value="DUF4251"/>
    <property type="match status" value="1"/>
</dbReference>
<comment type="caution">
    <text evidence="1">The sequence shown here is derived from an EMBL/GenBank/DDBJ whole genome shotgun (WGS) entry which is preliminary data.</text>
</comment>
<keyword evidence="2" id="KW-1185">Reference proteome</keyword>
<dbReference type="Proteomes" id="UP000324383">
    <property type="component" value="Unassembled WGS sequence"/>
</dbReference>
<name>A0A5D3E8U4_9BACE</name>
<gene>
    <name evidence="1" type="ORF">FNJ60_13800</name>
</gene>
<evidence type="ECO:0000313" key="1">
    <source>
        <dbReference type="EMBL" id="TYK32076.1"/>
    </source>
</evidence>
<dbReference type="EMBL" id="VKLW01000041">
    <property type="protein sequence ID" value="TYK32076.1"/>
    <property type="molecule type" value="Genomic_DNA"/>
</dbReference>